<feature type="transmembrane region" description="Helical" evidence="5">
    <location>
        <begin position="39"/>
        <end position="57"/>
    </location>
</feature>
<dbReference type="GO" id="GO:0005886">
    <property type="term" value="C:plasma membrane"/>
    <property type="evidence" value="ECO:0007669"/>
    <property type="project" value="TreeGrafter"/>
</dbReference>
<evidence type="ECO:0000313" key="6">
    <source>
        <dbReference type="EMBL" id="OGB74029.1"/>
    </source>
</evidence>
<reference evidence="6 7" key="1">
    <citation type="journal article" date="2016" name="Nat. Commun.">
        <title>Thousands of microbial genomes shed light on interconnected biogeochemical processes in an aquifer system.</title>
        <authorList>
            <person name="Anantharaman K."/>
            <person name="Brown C.T."/>
            <person name="Hug L.A."/>
            <person name="Sharon I."/>
            <person name="Castelle C.J."/>
            <person name="Probst A.J."/>
            <person name="Thomas B.C."/>
            <person name="Singh A."/>
            <person name="Wilkins M.J."/>
            <person name="Karaoz U."/>
            <person name="Brodie E.L."/>
            <person name="Williams K.H."/>
            <person name="Hubbard S.S."/>
            <person name="Banfield J.F."/>
        </authorList>
    </citation>
    <scope>NUCLEOTIDE SEQUENCE [LARGE SCALE GENOMIC DNA]</scope>
</reference>
<keyword evidence="2 5" id="KW-0812">Transmembrane</keyword>
<keyword evidence="3 5" id="KW-1133">Transmembrane helix</keyword>
<dbReference type="InterPro" id="IPR003689">
    <property type="entry name" value="ZIP"/>
</dbReference>
<evidence type="ECO:0000256" key="2">
    <source>
        <dbReference type="ARBA" id="ARBA00022692"/>
    </source>
</evidence>
<feature type="transmembrane region" description="Helical" evidence="5">
    <location>
        <begin position="69"/>
        <end position="86"/>
    </location>
</feature>
<dbReference type="GO" id="GO:0005385">
    <property type="term" value="F:zinc ion transmembrane transporter activity"/>
    <property type="evidence" value="ECO:0007669"/>
    <property type="project" value="TreeGrafter"/>
</dbReference>
<accession>A0A1F4NRE4</accession>
<gene>
    <name evidence="6" type="ORF">A2V68_01520</name>
</gene>
<name>A0A1F4NRE4_UNCK3</name>
<evidence type="ECO:0008006" key="8">
    <source>
        <dbReference type="Google" id="ProtNLM"/>
    </source>
</evidence>
<dbReference type="PANTHER" id="PTHR12191">
    <property type="entry name" value="SOLUTE CARRIER FAMILY 39"/>
    <property type="match status" value="1"/>
</dbReference>
<dbReference type="AlphaFoldDB" id="A0A1F4NRE4"/>
<dbReference type="GO" id="GO:0140410">
    <property type="term" value="F:monoatomic cation:bicarbonate symporter activity"/>
    <property type="evidence" value="ECO:0007669"/>
    <property type="project" value="TreeGrafter"/>
</dbReference>
<dbReference type="Pfam" id="PF02535">
    <property type="entry name" value="Zip"/>
    <property type="match status" value="1"/>
</dbReference>
<evidence type="ECO:0000256" key="5">
    <source>
        <dbReference type="SAM" id="Phobius"/>
    </source>
</evidence>
<evidence type="ECO:0000256" key="4">
    <source>
        <dbReference type="ARBA" id="ARBA00023136"/>
    </source>
</evidence>
<dbReference type="Proteomes" id="UP000176651">
    <property type="component" value="Unassembled WGS sequence"/>
</dbReference>
<evidence type="ECO:0000256" key="3">
    <source>
        <dbReference type="ARBA" id="ARBA00022989"/>
    </source>
</evidence>
<feature type="transmembrane region" description="Helical" evidence="5">
    <location>
        <begin position="229"/>
        <end position="248"/>
    </location>
</feature>
<sequence length="251" mass="27202">MDPILLYIIASVTVVSLISLLGVLYFILSPRWFDRALPWLVAFAAGALLGVSFFDLIPESFGYLDDKAPVYVVGGIVLFLLFEQVLHWHHEHRHDCEDCGSRKTVGYTVLLGDGLHNFLDGILLASAFLTNVGLGLAATVAVVLHEIPQELGDFAVLVHSGFSRYRALLFNFLSALTAVVGGLLAYFFLQKAEGVVPYIIAIGAGGFLYIALVDLVAELKGHQSLSVRLGQLAALIIGLLILFTVVASHPR</sequence>
<feature type="transmembrane region" description="Helical" evidence="5">
    <location>
        <begin position="195"/>
        <end position="217"/>
    </location>
</feature>
<evidence type="ECO:0000256" key="1">
    <source>
        <dbReference type="ARBA" id="ARBA00004141"/>
    </source>
</evidence>
<feature type="transmembrane region" description="Helical" evidence="5">
    <location>
        <begin position="6"/>
        <end position="27"/>
    </location>
</feature>
<organism evidence="6 7">
    <name type="scientific">candidate division Kazan bacterium RBG_13_50_9</name>
    <dbReference type="NCBI Taxonomy" id="1798535"/>
    <lineage>
        <taxon>Bacteria</taxon>
        <taxon>Bacteria division Kazan-3B-28</taxon>
    </lineage>
</organism>
<comment type="subcellular location">
    <subcellularLocation>
        <location evidence="1">Membrane</location>
        <topology evidence="1">Multi-pass membrane protein</topology>
    </subcellularLocation>
</comment>
<evidence type="ECO:0000313" key="7">
    <source>
        <dbReference type="Proteomes" id="UP000176651"/>
    </source>
</evidence>
<proteinExistence type="predicted"/>
<dbReference type="EMBL" id="META01000006">
    <property type="protein sequence ID" value="OGB74029.1"/>
    <property type="molecule type" value="Genomic_DNA"/>
</dbReference>
<protein>
    <recommendedName>
        <fullName evidence="8">ZIP zinc transporter</fullName>
    </recommendedName>
</protein>
<dbReference type="GO" id="GO:0030003">
    <property type="term" value="P:intracellular monoatomic cation homeostasis"/>
    <property type="evidence" value="ECO:0007669"/>
    <property type="project" value="TreeGrafter"/>
</dbReference>
<dbReference type="InterPro" id="IPR050799">
    <property type="entry name" value="ZIP_Transporter"/>
</dbReference>
<dbReference type="PANTHER" id="PTHR12191:SF37">
    <property type="entry name" value="ZINC TRANSPORTER FOI"/>
    <property type="match status" value="1"/>
</dbReference>
<comment type="caution">
    <text evidence="6">The sequence shown here is derived from an EMBL/GenBank/DDBJ whole genome shotgun (WGS) entry which is preliminary data.</text>
</comment>
<feature type="transmembrane region" description="Helical" evidence="5">
    <location>
        <begin position="168"/>
        <end position="189"/>
    </location>
</feature>
<dbReference type="STRING" id="1798535.A2V68_01520"/>
<dbReference type="GO" id="GO:0071578">
    <property type="term" value="P:zinc ion import across plasma membrane"/>
    <property type="evidence" value="ECO:0007669"/>
    <property type="project" value="TreeGrafter"/>
</dbReference>
<keyword evidence="4 5" id="KW-0472">Membrane</keyword>